<feature type="transmembrane region" description="Helical" evidence="1">
    <location>
        <begin position="198"/>
        <end position="219"/>
    </location>
</feature>
<feature type="transmembrane region" description="Helical" evidence="1">
    <location>
        <begin position="116"/>
        <end position="140"/>
    </location>
</feature>
<feature type="transmembrane region" description="Helical" evidence="1">
    <location>
        <begin position="278"/>
        <end position="303"/>
    </location>
</feature>
<dbReference type="Proteomes" id="UP000278085">
    <property type="component" value="Unassembled WGS sequence"/>
</dbReference>
<gene>
    <name evidence="2" type="ORF">EJB06_30795</name>
</gene>
<protein>
    <submittedName>
        <fullName evidence="2">DUF2868 domain-containing protein</fullName>
    </submittedName>
</protein>
<evidence type="ECO:0000313" key="2">
    <source>
        <dbReference type="EMBL" id="RSZ55199.1"/>
    </source>
</evidence>
<feature type="transmembrane region" description="Helical" evidence="1">
    <location>
        <begin position="239"/>
        <end position="266"/>
    </location>
</feature>
<dbReference type="Pfam" id="PF11067">
    <property type="entry name" value="DUF2868"/>
    <property type="match status" value="1"/>
</dbReference>
<dbReference type="InterPro" id="IPR021296">
    <property type="entry name" value="DUF2868"/>
</dbReference>
<name>A0A430HCH6_9BURK</name>
<keyword evidence="1" id="KW-1133">Transmembrane helix</keyword>
<keyword evidence="3" id="KW-1185">Reference proteome</keyword>
<dbReference type="EMBL" id="RXLQ01000032">
    <property type="protein sequence ID" value="RSZ55199.1"/>
    <property type="molecule type" value="Genomic_DNA"/>
</dbReference>
<dbReference type="OrthoDB" id="4998316at2"/>
<organism evidence="2 3">
    <name type="scientific">Massilia atriviolacea</name>
    <dbReference type="NCBI Taxonomy" id="2495579"/>
    <lineage>
        <taxon>Bacteria</taxon>
        <taxon>Pseudomonadati</taxon>
        <taxon>Pseudomonadota</taxon>
        <taxon>Betaproteobacteria</taxon>
        <taxon>Burkholderiales</taxon>
        <taxon>Oxalobacteraceae</taxon>
        <taxon>Telluria group</taxon>
        <taxon>Massilia</taxon>
    </lineage>
</organism>
<reference evidence="2 3" key="1">
    <citation type="submission" date="2018-12" db="EMBL/GenBank/DDBJ databases">
        <authorList>
            <person name="Yang E."/>
        </authorList>
    </citation>
    <scope>NUCLEOTIDE SEQUENCE [LARGE SCALE GENOMIC DNA]</scope>
    <source>
        <strain evidence="2 3">SOD</strain>
    </source>
</reference>
<keyword evidence="1" id="KW-0812">Transmembrane</keyword>
<sequence length="492" mass="53407">MNEQVARNVVLVRSIETMDGKHEVLSDDDRLYASRSAKELAQWQASDSKSAVTPEHFLQQRAEQILKRLGERTPAFAAIARRRSGFKALSLGLPLAALVLGAVVDRIGDPHRVDLLSAPLLAIIGWNMLVYLLLMAWVFVPARKNGWVSPALLRRLSGAQLSLPRKLPNVLAAGLTDFSLQWSELSARLTQARLARTMHLAAAMFALGAVLSLYARGFLTQYAAGWESTFLDATQVHGILSVLFAPAVTLLPLEGFSIADIAALHFSKLSTGAGGARWVHLYGATLLLLVALPRLVLAGVAHWRAQRMEQRFPLDLEQPYFRKLNGEAGTAAPALLRVLPYSFTLDEARDKGLAQVAATLFGEQARVMLRPSSGYGEEAVDTLRDLSVDDANVTATAVLFSLAATPEKENHGAFLDHLVRVSKRGIGVLVDESALAERSGAQAGADARLAERIALWQQFCNFHGAPATIVNLLHPERRPLEHGAGLSLSKAP</sequence>
<evidence type="ECO:0000256" key="1">
    <source>
        <dbReference type="SAM" id="Phobius"/>
    </source>
</evidence>
<dbReference type="AlphaFoldDB" id="A0A430HCH6"/>
<keyword evidence="1" id="KW-0472">Membrane</keyword>
<feature type="transmembrane region" description="Helical" evidence="1">
    <location>
        <begin position="86"/>
        <end position="104"/>
    </location>
</feature>
<comment type="caution">
    <text evidence="2">The sequence shown here is derived from an EMBL/GenBank/DDBJ whole genome shotgun (WGS) entry which is preliminary data.</text>
</comment>
<evidence type="ECO:0000313" key="3">
    <source>
        <dbReference type="Proteomes" id="UP000278085"/>
    </source>
</evidence>
<accession>A0A430HCH6</accession>
<proteinExistence type="predicted"/>